<dbReference type="Gene3D" id="1.10.443.10">
    <property type="entry name" value="Intergrase catalytic core"/>
    <property type="match status" value="1"/>
</dbReference>
<dbReference type="PANTHER" id="PTHR30349:SF41">
    <property type="entry name" value="INTEGRASE_RECOMBINASE PROTEIN MJ0367-RELATED"/>
    <property type="match status" value="1"/>
</dbReference>
<accession>A0ABS6ZP13</accession>
<dbReference type="RefSeq" id="WP_219792282.1">
    <property type="nucleotide sequence ID" value="NZ_JAHYCA010000004.1"/>
</dbReference>
<dbReference type="PANTHER" id="PTHR30349">
    <property type="entry name" value="PHAGE INTEGRASE-RELATED"/>
    <property type="match status" value="1"/>
</dbReference>
<dbReference type="SUPFAM" id="SSF56349">
    <property type="entry name" value="DNA breaking-rejoining enzymes"/>
    <property type="match status" value="1"/>
</dbReference>
<dbReference type="InterPro" id="IPR050090">
    <property type="entry name" value="Tyrosine_recombinase_XerCD"/>
</dbReference>
<evidence type="ECO:0000256" key="1">
    <source>
        <dbReference type="ARBA" id="ARBA00008857"/>
    </source>
</evidence>
<dbReference type="Proteomes" id="UP000769617">
    <property type="component" value="Unassembled WGS sequence"/>
</dbReference>
<proteinExistence type="inferred from homology"/>
<dbReference type="InterPro" id="IPR011010">
    <property type="entry name" value="DNA_brk_join_enz"/>
</dbReference>
<name>A0ABS6ZP13_9GAMM</name>
<evidence type="ECO:0000313" key="6">
    <source>
        <dbReference type="EMBL" id="MBW6391807.1"/>
    </source>
</evidence>
<dbReference type="InterPro" id="IPR046668">
    <property type="entry name" value="DUF6538"/>
</dbReference>
<keyword evidence="3" id="KW-0238">DNA-binding</keyword>
<organism evidence="6 7">
    <name type="scientific">Billgrantia antri</name>
    <dbReference type="NCBI Taxonomy" id="2846777"/>
    <lineage>
        <taxon>Bacteria</taxon>
        <taxon>Pseudomonadati</taxon>
        <taxon>Pseudomonadota</taxon>
        <taxon>Gammaproteobacteria</taxon>
        <taxon>Oceanospirillales</taxon>
        <taxon>Halomonadaceae</taxon>
        <taxon>Billgrantia</taxon>
    </lineage>
</organism>
<protein>
    <submittedName>
        <fullName evidence="6">Tyrosine-type recombinase/integrase</fullName>
    </submittedName>
</protein>
<keyword evidence="4" id="KW-0233">DNA recombination</keyword>
<dbReference type="Pfam" id="PF20172">
    <property type="entry name" value="DUF6538"/>
    <property type="match status" value="1"/>
</dbReference>
<comment type="similarity">
    <text evidence="1">Belongs to the 'phage' integrase family.</text>
</comment>
<keyword evidence="2" id="KW-0229">DNA integration</keyword>
<evidence type="ECO:0000256" key="3">
    <source>
        <dbReference type="ARBA" id="ARBA00023125"/>
    </source>
</evidence>
<dbReference type="InterPro" id="IPR002104">
    <property type="entry name" value="Integrase_catalytic"/>
</dbReference>
<reference evidence="6 7" key="1">
    <citation type="submission" date="2021-07" db="EMBL/GenBank/DDBJ databases">
        <authorList>
            <person name="So Y."/>
        </authorList>
    </citation>
    <scope>NUCLEOTIDE SEQUENCE [LARGE SCALE GENOMIC DNA]</scope>
    <source>
        <strain evidence="6 7">Y3S6</strain>
    </source>
</reference>
<dbReference type="InterPro" id="IPR013762">
    <property type="entry name" value="Integrase-like_cat_sf"/>
</dbReference>
<evidence type="ECO:0000259" key="5">
    <source>
        <dbReference type="PROSITE" id="PS51898"/>
    </source>
</evidence>
<evidence type="ECO:0000256" key="4">
    <source>
        <dbReference type="ARBA" id="ARBA00023172"/>
    </source>
</evidence>
<evidence type="ECO:0000313" key="7">
    <source>
        <dbReference type="Proteomes" id="UP000769617"/>
    </source>
</evidence>
<dbReference type="EMBL" id="JAHYCA010000004">
    <property type="protein sequence ID" value="MBW6391807.1"/>
    <property type="molecule type" value="Genomic_DNA"/>
</dbReference>
<dbReference type="PROSITE" id="PS51898">
    <property type="entry name" value="TYR_RECOMBINASE"/>
    <property type="match status" value="1"/>
</dbReference>
<sequence length="427" mass="47529">MSHLEKRANRWYAVLTIPEDVRHQFGGKLRFVKSTGTTDKRAAQVRAFALVAEWKAEIESARGNVEPNSILELASAVRAELDLFKRRGDSEQHEAVSFAVSSMAEKLADQGRATEAHRLTHVAFGAETLIKPELEEWKSSLHLKEKTTEQMEKDANLMAEFFEVVEAVTPEKVRAWAKLLMEAKEEGGYGYGTSSVKRTFTASRSVWRHLQERGLAPAESEPFKLPSFVQRQNKSGSVSKRSNRSWHPFKPAEVVMFYSEALANGDTKLADLIKLGMYTGARIEELCSLEVEECSTASLMINDSKTPSGIREVPVHPEITGLVGELLASSSDGYLLSGLTFNKYGDRSNAIGKRFGRMKTKHGFGPLHVFHSIRKTVVTLLEDAGVSENMAADIVGHEKPRITYGLYSGGHSLRSKMEAIKLLQYPK</sequence>
<dbReference type="Pfam" id="PF00589">
    <property type="entry name" value="Phage_integrase"/>
    <property type="match status" value="1"/>
</dbReference>
<comment type="caution">
    <text evidence="6">The sequence shown here is derived from an EMBL/GenBank/DDBJ whole genome shotgun (WGS) entry which is preliminary data.</text>
</comment>
<feature type="domain" description="Tyr recombinase" evidence="5">
    <location>
        <begin position="244"/>
        <end position="422"/>
    </location>
</feature>
<gene>
    <name evidence="6" type="ORF">KPL81_11645</name>
</gene>
<evidence type="ECO:0000256" key="2">
    <source>
        <dbReference type="ARBA" id="ARBA00022908"/>
    </source>
</evidence>
<keyword evidence="7" id="KW-1185">Reference proteome</keyword>